<feature type="chain" id="PRO_5031333976" description="Glycoamylase-like domain-containing protein" evidence="1">
    <location>
        <begin position="21"/>
        <end position="605"/>
    </location>
</feature>
<dbReference type="EMBL" id="JACHIG010000005">
    <property type="protein sequence ID" value="MBB5033262.1"/>
    <property type="molecule type" value="Genomic_DNA"/>
</dbReference>
<keyword evidence="3" id="KW-1185">Reference proteome</keyword>
<comment type="caution">
    <text evidence="2">The sequence shown here is derived from an EMBL/GenBank/DDBJ whole genome shotgun (WGS) entry which is preliminary data.</text>
</comment>
<proteinExistence type="predicted"/>
<protein>
    <recommendedName>
        <fullName evidence="4">Glycoamylase-like domain-containing protein</fullName>
    </recommendedName>
</protein>
<keyword evidence="1" id="KW-0732">Signal</keyword>
<dbReference type="Gene3D" id="1.50.10.140">
    <property type="match status" value="1"/>
</dbReference>
<evidence type="ECO:0000313" key="3">
    <source>
        <dbReference type="Proteomes" id="UP000590740"/>
    </source>
</evidence>
<feature type="signal peptide" evidence="1">
    <location>
        <begin position="1"/>
        <end position="20"/>
    </location>
</feature>
<dbReference type="AlphaFoldDB" id="A0A7W7YBQ3"/>
<dbReference type="Proteomes" id="UP000590740">
    <property type="component" value="Unassembled WGS sequence"/>
</dbReference>
<evidence type="ECO:0000256" key="1">
    <source>
        <dbReference type="SAM" id="SignalP"/>
    </source>
</evidence>
<name>A0A7W7YBQ3_9BACT</name>
<reference evidence="2 3" key="1">
    <citation type="submission" date="2020-08" db="EMBL/GenBank/DDBJ databases">
        <title>Genomic Encyclopedia of Type Strains, Phase IV (KMG-IV): sequencing the most valuable type-strain genomes for metagenomic binning, comparative biology and taxonomic classification.</title>
        <authorList>
            <person name="Goeker M."/>
        </authorList>
    </citation>
    <scope>NUCLEOTIDE SEQUENCE [LARGE SCALE GENOMIC DNA]</scope>
    <source>
        <strain evidence="2 3">DSM 12252</strain>
    </source>
</reference>
<dbReference type="RefSeq" id="WP_184340172.1">
    <property type="nucleotide sequence ID" value="NZ_JACHIG010000005.1"/>
</dbReference>
<evidence type="ECO:0000313" key="2">
    <source>
        <dbReference type="EMBL" id="MBB5033262.1"/>
    </source>
</evidence>
<sequence>MRLLPTIGAVTALLCAQAMAQPATRLVWQPVQEYFIHRDENQQVQAGTKRLNSFTAYTHLGTDFGFHGPAEHEIEWTTDEIVVHLSQQPEAWAGMWHSLAGQARNPKRVMDFTHAFPEPVTPRYQPRVTGVMIEAAGRGRLKLEIKSPTDELLWTHMIDLSEPQYRMFVHPVAPEAVRNGKAIVWTAEPGSDVKVSSLFLGIEMPHMEWDAYTFLASFAKIARCYSIETGFVSDRAHIDEGAFESVSATGMYVLASAAAAQNDLGIVTKDYARWVLTRTHEAIKKLKTGRGLLPHFVHRHDGAYCIHPNTEYSTVDTAIYAQAMLLAAIMLEEPTVAEDLVMQLKDIDYNLLHLPGGELSHGLADDGVTLLQHGWQDWGGETALVMLMEGIANPAHRPPPMRSPGKAWQGTGFITELQSLFHPDFDSDAPDAHDGVRWLSVRRAMLGAQRAYLPKRWPHSQAALNGIYGLSAGENKVGNGYYVGGVELPDQKLVHPHYILMSASLTPQTDELYQLLERMEKARYFPPWGMVENLDVDGRTYLPMDGALNAGFEALGAYHLYARHRQVPDAIYQASLKCLQIRRAMQLFYPSVARVSSEDKEAASQ</sequence>
<gene>
    <name evidence="2" type="ORF">HNQ65_002845</name>
</gene>
<evidence type="ECO:0008006" key="4">
    <source>
        <dbReference type="Google" id="ProtNLM"/>
    </source>
</evidence>
<organism evidence="2 3">
    <name type="scientific">Prosthecobacter vanneervenii</name>
    <dbReference type="NCBI Taxonomy" id="48466"/>
    <lineage>
        <taxon>Bacteria</taxon>
        <taxon>Pseudomonadati</taxon>
        <taxon>Verrucomicrobiota</taxon>
        <taxon>Verrucomicrobiia</taxon>
        <taxon>Verrucomicrobiales</taxon>
        <taxon>Verrucomicrobiaceae</taxon>
        <taxon>Prosthecobacter</taxon>
    </lineage>
</organism>
<accession>A0A7W7YBQ3</accession>